<dbReference type="GO" id="GO:0016020">
    <property type="term" value="C:membrane"/>
    <property type="evidence" value="ECO:0007669"/>
    <property type="project" value="InterPro"/>
</dbReference>
<dbReference type="PANTHER" id="PTHR43034:SF2">
    <property type="entry name" value="ION-TRANSLOCATING OXIDOREDUCTASE COMPLEX SUBUNIT C"/>
    <property type="match status" value="1"/>
</dbReference>
<evidence type="ECO:0000259" key="9">
    <source>
        <dbReference type="Pfam" id="PF13375"/>
    </source>
</evidence>
<evidence type="ECO:0000256" key="1">
    <source>
        <dbReference type="ARBA" id="ARBA00022448"/>
    </source>
</evidence>
<comment type="caution">
    <text evidence="10">The sequence shown here is derived from an EMBL/GenBank/DDBJ whole genome shotgun (WGS) entry which is preliminary data.</text>
</comment>
<dbReference type="HAMAP" id="MF_00461">
    <property type="entry name" value="RsxC_RnfC"/>
    <property type="match status" value="1"/>
</dbReference>
<evidence type="ECO:0000259" key="8">
    <source>
        <dbReference type="Pfam" id="PF01512"/>
    </source>
</evidence>
<reference evidence="10" key="1">
    <citation type="journal article" date="2014" name="Front. Microbiol.">
        <title>High frequency of phylogenetically diverse reductive dehalogenase-homologous genes in deep subseafloor sedimentary metagenomes.</title>
        <authorList>
            <person name="Kawai M."/>
            <person name="Futagami T."/>
            <person name="Toyoda A."/>
            <person name="Takaki Y."/>
            <person name="Nishi S."/>
            <person name="Hori S."/>
            <person name="Arai W."/>
            <person name="Tsubouchi T."/>
            <person name="Morono Y."/>
            <person name="Uchiyama I."/>
            <person name="Ito T."/>
            <person name="Fujiyama A."/>
            <person name="Inagaki F."/>
            <person name="Takami H."/>
        </authorList>
    </citation>
    <scope>NUCLEOTIDE SEQUENCE</scope>
    <source>
        <strain evidence="10">Expedition CK06-06</strain>
    </source>
</reference>
<organism evidence="10">
    <name type="scientific">marine sediment metagenome</name>
    <dbReference type="NCBI Taxonomy" id="412755"/>
    <lineage>
        <taxon>unclassified sequences</taxon>
        <taxon>metagenomes</taxon>
        <taxon>ecological metagenomes</taxon>
    </lineage>
</organism>
<feature type="domain" description="NADH-ubiquinone oxidoreductase 51kDa subunit FMN-binding" evidence="8">
    <location>
        <begin position="120"/>
        <end position="264"/>
    </location>
</feature>
<feature type="non-terminal residue" evidence="10">
    <location>
        <position position="295"/>
    </location>
</feature>
<keyword evidence="4" id="KW-0677">Repeat</keyword>
<keyword evidence="3" id="KW-0479">Metal-binding</keyword>
<keyword evidence="2" id="KW-0004">4Fe-4S</keyword>
<keyword evidence="6" id="KW-0408">Iron</keyword>
<gene>
    <name evidence="10" type="ORF">S01H1_19852</name>
</gene>
<evidence type="ECO:0000256" key="6">
    <source>
        <dbReference type="ARBA" id="ARBA00023004"/>
    </source>
</evidence>
<dbReference type="SUPFAM" id="SSF142019">
    <property type="entry name" value="Nqo1 FMN-binding domain-like"/>
    <property type="match status" value="1"/>
</dbReference>
<dbReference type="InterPro" id="IPR010208">
    <property type="entry name" value="Ion_transpt_RnfC/RsxC"/>
</dbReference>
<evidence type="ECO:0000256" key="4">
    <source>
        <dbReference type="ARBA" id="ARBA00022737"/>
    </source>
</evidence>
<dbReference type="Gene3D" id="3.40.50.11540">
    <property type="entry name" value="NADH-ubiquinone oxidoreductase 51kDa subunit"/>
    <property type="match status" value="1"/>
</dbReference>
<evidence type="ECO:0000313" key="10">
    <source>
        <dbReference type="EMBL" id="GAF97254.1"/>
    </source>
</evidence>
<dbReference type="GO" id="GO:0009055">
    <property type="term" value="F:electron transfer activity"/>
    <property type="evidence" value="ECO:0007669"/>
    <property type="project" value="InterPro"/>
</dbReference>
<keyword evidence="1" id="KW-0813">Transport</keyword>
<proteinExistence type="inferred from homology"/>
<evidence type="ECO:0000256" key="2">
    <source>
        <dbReference type="ARBA" id="ARBA00022485"/>
    </source>
</evidence>
<name>X0TVH3_9ZZZZ</name>
<dbReference type="InterPro" id="IPR011538">
    <property type="entry name" value="Nuo51_FMN-bd"/>
</dbReference>
<keyword evidence="5" id="KW-0249">Electron transport</keyword>
<evidence type="ECO:0008006" key="11">
    <source>
        <dbReference type="Google" id="ProtNLM"/>
    </source>
</evidence>
<feature type="domain" description="RnfC Barrel sandwich hybrid" evidence="9">
    <location>
        <begin position="1"/>
        <end position="94"/>
    </location>
</feature>
<keyword evidence="7" id="KW-0411">Iron-sulfur</keyword>
<dbReference type="PANTHER" id="PTHR43034">
    <property type="entry name" value="ION-TRANSLOCATING OXIDOREDUCTASE COMPLEX SUBUNIT C"/>
    <property type="match status" value="1"/>
</dbReference>
<evidence type="ECO:0000256" key="7">
    <source>
        <dbReference type="ARBA" id="ARBA00023014"/>
    </source>
</evidence>
<accession>X0TVH3</accession>
<dbReference type="Pfam" id="PF01512">
    <property type="entry name" value="Complex1_51K"/>
    <property type="match status" value="1"/>
</dbReference>
<dbReference type="Pfam" id="PF13375">
    <property type="entry name" value="RnfC_N"/>
    <property type="match status" value="1"/>
</dbReference>
<sequence length="295" mass="32527">HPLEKKEKTADKKIESFPEPKIVVIFLSQHAGRRAKPSVRVGDKVKVGQKIGEADGFISSPIHASISGKVISIEERIHPAFQSKDLAIIIENDGGNKFDPLIQPYKDFENLPKETLLEIIRERGIVGLGGAMFPTHVKLSPPKKIDTLIVNGCECEPYLNGDNRIMIQHPKEIFVGIRIIQGISGVERVFVAVEDNKLEAITTLNKFLDKSSSVEIVSLKTKYPQGAEKVLIKRILDREVPSKGLPLDVGVVVSNIGTVFAIYQAVVEGIPLFQRVITVSGENLARPGNYWVKIG</sequence>
<dbReference type="InterPro" id="IPR026902">
    <property type="entry name" value="RnfC_N"/>
</dbReference>
<protein>
    <recommendedName>
        <fullName evidence="11">RnfC Barrel sandwich hybrid domain-containing protein</fullName>
    </recommendedName>
</protein>
<evidence type="ECO:0000256" key="3">
    <source>
        <dbReference type="ARBA" id="ARBA00022723"/>
    </source>
</evidence>
<dbReference type="EMBL" id="BARS01010778">
    <property type="protein sequence ID" value="GAF97254.1"/>
    <property type="molecule type" value="Genomic_DNA"/>
</dbReference>
<dbReference type="NCBIfam" id="TIGR01945">
    <property type="entry name" value="rnfC"/>
    <property type="match status" value="1"/>
</dbReference>
<dbReference type="InterPro" id="IPR037225">
    <property type="entry name" value="Nuo51_FMN-bd_sf"/>
</dbReference>
<dbReference type="AlphaFoldDB" id="X0TVH3"/>
<feature type="non-terminal residue" evidence="10">
    <location>
        <position position="1"/>
    </location>
</feature>
<dbReference type="GO" id="GO:0051539">
    <property type="term" value="F:4 iron, 4 sulfur cluster binding"/>
    <property type="evidence" value="ECO:0007669"/>
    <property type="project" value="UniProtKB-KW"/>
</dbReference>
<dbReference type="GO" id="GO:0046872">
    <property type="term" value="F:metal ion binding"/>
    <property type="evidence" value="ECO:0007669"/>
    <property type="project" value="UniProtKB-KW"/>
</dbReference>
<evidence type="ECO:0000256" key="5">
    <source>
        <dbReference type="ARBA" id="ARBA00022982"/>
    </source>
</evidence>